<dbReference type="EMBL" id="JAEFBJ010000010">
    <property type="protein sequence ID" value="KAG7564573.1"/>
    <property type="molecule type" value="Genomic_DNA"/>
</dbReference>
<evidence type="ECO:0000256" key="3">
    <source>
        <dbReference type="ARBA" id="ARBA00003976"/>
    </source>
</evidence>
<dbReference type="InterPro" id="IPR018957">
    <property type="entry name" value="Znf_C3HC4_RING-type"/>
</dbReference>
<dbReference type="InterPro" id="IPR017907">
    <property type="entry name" value="Znf_RING_CS"/>
</dbReference>
<evidence type="ECO:0000256" key="1">
    <source>
        <dbReference type="ARBA" id="ARBA00001798"/>
    </source>
</evidence>
<protein>
    <recommendedName>
        <fullName evidence="6">RBR-type E3 ubiquitin transferase</fullName>
        <ecNumber evidence="6">2.3.2.31</ecNumber>
    </recommendedName>
</protein>
<keyword evidence="12" id="KW-0862">Zinc</keyword>
<name>A0A8T1ZV18_ARASU</name>
<reference evidence="16 17" key="1">
    <citation type="submission" date="2020-12" db="EMBL/GenBank/DDBJ databases">
        <title>Concerted genomic and epigenomic changes stabilize Arabidopsis allopolyploids.</title>
        <authorList>
            <person name="Chen Z."/>
        </authorList>
    </citation>
    <scope>NUCLEOTIDE SEQUENCE [LARGE SCALE GENOMIC DNA]</scope>
    <source>
        <strain evidence="16">As9502</strain>
        <tissue evidence="16">Leaf</tissue>
    </source>
</reference>
<comment type="pathway">
    <text evidence="4">Protein modification; protein ubiquitination.</text>
</comment>
<dbReference type="PANTHER" id="PTHR11685">
    <property type="entry name" value="RBR FAMILY RING FINGER AND IBR DOMAIN-CONTAINING"/>
    <property type="match status" value="1"/>
</dbReference>
<feature type="domain" description="RING-type" evidence="14">
    <location>
        <begin position="54"/>
        <end position="102"/>
    </location>
</feature>
<accession>A0A8T1ZV18</accession>
<dbReference type="InterPro" id="IPR031127">
    <property type="entry name" value="E3_UB_ligase_RBR"/>
</dbReference>
<comment type="function">
    <text evidence="3">Might act as an E3 ubiquitin-protein ligase, or as part of E3 complex, which accepts ubiquitin from specific E2 ubiquitin-conjugating enzymes and then transfers it to substrates.</text>
</comment>
<dbReference type="GO" id="GO:0061630">
    <property type="term" value="F:ubiquitin protein ligase activity"/>
    <property type="evidence" value="ECO:0007669"/>
    <property type="project" value="UniProtKB-EC"/>
</dbReference>
<evidence type="ECO:0000256" key="2">
    <source>
        <dbReference type="ARBA" id="ARBA00001947"/>
    </source>
</evidence>
<evidence type="ECO:0000259" key="14">
    <source>
        <dbReference type="PROSITE" id="PS50089"/>
    </source>
</evidence>
<dbReference type="Pfam" id="PF00097">
    <property type="entry name" value="zf-C3HC4"/>
    <property type="match status" value="1"/>
</dbReference>
<evidence type="ECO:0000256" key="4">
    <source>
        <dbReference type="ARBA" id="ARBA00004906"/>
    </source>
</evidence>
<evidence type="ECO:0000256" key="10">
    <source>
        <dbReference type="ARBA" id="ARBA00022771"/>
    </source>
</evidence>
<dbReference type="InterPro" id="IPR001841">
    <property type="entry name" value="Znf_RING"/>
</dbReference>
<keyword evidence="7" id="KW-0808">Transferase</keyword>
<keyword evidence="8" id="KW-0479">Metal-binding</keyword>
<evidence type="ECO:0000313" key="17">
    <source>
        <dbReference type="Proteomes" id="UP000694251"/>
    </source>
</evidence>
<dbReference type="PROSITE" id="PS00518">
    <property type="entry name" value="ZF_RING_1"/>
    <property type="match status" value="1"/>
</dbReference>
<dbReference type="GO" id="GO:0016567">
    <property type="term" value="P:protein ubiquitination"/>
    <property type="evidence" value="ECO:0007669"/>
    <property type="project" value="InterPro"/>
</dbReference>
<evidence type="ECO:0000256" key="7">
    <source>
        <dbReference type="ARBA" id="ARBA00022679"/>
    </source>
</evidence>
<dbReference type="EC" id="2.3.2.31" evidence="6"/>
<evidence type="ECO:0000256" key="13">
    <source>
        <dbReference type="PROSITE-ProRule" id="PRU00175"/>
    </source>
</evidence>
<keyword evidence="11" id="KW-0833">Ubl conjugation pathway</keyword>
<proteinExistence type="inferred from homology"/>
<evidence type="ECO:0000256" key="11">
    <source>
        <dbReference type="ARBA" id="ARBA00022786"/>
    </source>
</evidence>
<dbReference type="OrthoDB" id="9977870at2759"/>
<dbReference type="InterPro" id="IPR044066">
    <property type="entry name" value="TRIAD_supradom"/>
</dbReference>
<feature type="domain" description="RING-type" evidence="15">
    <location>
        <begin position="50"/>
        <end position="278"/>
    </location>
</feature>
<comment type="catalytic activity">
    <reaction evidence="1">
        <text>[E2 ubiquitin-conjugating enzyme]-S-ubiquitinyl-L-cysteine + [acceptor protein]-L-lysine = [E2 ubiquitin-conjugating enzyme]-L-cysteine + [acceptor protein]-N(6)-ubiquitinyl-L-lysine.</text>
        <dbReference type="EC" id="2.3.2.31"/>
    </reaction>
</comment>
<dbReference type="FunFam" id="3.30.40.10:FF:000230">
    <property type="entry name" value="RBR-type E3 ubiquitin transferase"/>
    <property type="match status" value="1"/>
</dbReference>
<keyword evidence="17" id="KW-1185">Reference proteome</keyword>
<dbReference type="PROSITE" id="PS51873">
    <property type="entry name" value="TRIAD"/>
    <property type="match status" value="1"/>
</dbReference>
<dbReference type="Proteomes" id="UP000694251">
    <property type="component" value="Chromosome 10"/>
</dbReference>
<evidence type="ECO:0000313" key="16">
    <source>
        <dbReference type="EMBL" id="KAG7564573.1"/>
    </source>
</evidence>
<dbReference type="PROSITE" id="PS50089">
    <property type="entry name" value="ZF_RING_2"/>
    <property type="match status" value="1"/>
</dbReference>
<comment type="caution">
    <text evidence="16">The sequence shown here is derived from an EMBL/GenBank/DDBJ whole genome shotgun (WGS) entry which is preliminary data.</text>
</comment>
<evidence type="ECO:0000256" key="5">
    <source>
        <dbReference type="ARBA" id="ARBA00005884"/>
    </source>
</evidence>
<dbReference type="AlphaFoldDB" id="A0A8T1ZV18"/>
<gene>
    <name evidence="16" type="ORF">ISN44_As10g013350</name>
</gene>
<keyword evidence="10 13" id="KW-0863">Zinc-finger</keyword>
<dbReference type="CDD" id="cd22582">
    <property type="entry name" value="BRcat_RBR_unk"/>
    <property type="match status" value="1"/>
</dbReference>
<sequence>MQRISQQFASSFRVFVAGNSIRYAYIRAKEAIASEIRMHVKPPHQAMATRKTTCSICLDDDVDANQMFCVDICRHQFCFECMKRHVEVRLLEGSVIRCPHYRCKSKLTFESCVNLLTPKLRKMWQQRIQDDSIPVTKRFYCPNPRCSALMSVNKLSKSVKEAGVRRYFFKYNKEARVRRHCLECGEPFCINCKAPWHSDLSCDDYKRLGPNPTNDDIKFKALANRNMWRQCGKCKNMIERSEGCIKVTCRCGHKFCYQCGAKAGGCYHGGLHIYPPTP</sequence>
<dbReference type="GO" id="GO:0008270">
    <property type="term" value="F:zinc ion binding"/>
    <property type="evidence" value="ECO:0007669"/>
    <property type="project" value="UniProtKB-KW"/>
</dbReference>
<dbReference type="CDD" id="cd22584">
    <property type="entry name" value="Rcat_RBR_unk"/>
    <property type="match status" value="1"/>
</dbReference>
<keyword evidence="9" id="KW-0677">Repeat</keyword>
<evidence type="ECO:0000256" key="6">
    <source>
        <dbReference type="ARBA" id="ARBA00012251"/>
    </source>
</evidence>
<evidence type="ECO:0000256" key="9">
    <source>
        <dbReference type="ARBA" id="ARBA00022737"/>
    </source>
</evidence>
<evidence type="ECO:0000256" key="12">
    <source>
        <dbReference type="ARBA" id="ARBA00022833"/>
    </source>
</evidence>
<evidence type="ECO:0000259" key="15">
    <source>
        <dbReference type="PROSITE" id="PS51873"/>
    </source>
</evidence>
<comment type="similarity">
    <text evidence="5">Belongs to the RBR family. Ariadne subfamily.</text>
</comment>
<comment type="cofactor">
    <cofactor evidence="2">
        <name>Zn(2+)</name>
        <dbReference type="ChEBI" id="CHEBI:29105"/>
    </cofactor>
</comment>
<evidence type="ECO:0000256" key="8">
    <source>
        <dbReference type="ARBA" id="ARBA00022723"/>
    </source>
</evidence>
<dbReference type="Pfam" id="PF01485">
    <property type="entry name" value="IBR"/>
    <property type="match status" value="2"/>
</dbReference>
<dbReference type="SMART" id="SM00647">
    <property type="entry name" value="IBR"/>
    <property type="match status" value="2"/>
</dbReference>
<dbReference type="InterPro" id="IPR002867">
    <property type="entry name" value="IBR_dom"/>
</dbReference>
<organism evidence="16 17">
    <name type="scientific">Arabidopsis suecica</name>
    <name type="common">Swedish thale-cress</name>
    <name type="synonym">Cardaminopsis suecica</name>
    <dbReference type="NCBI Taxonomy" id="45249"/>
    <lineage>
        <taxon>Eukaryota</taxon>
        <taxon>Viridiplantae</taxon>
        <taxon>Streptophyta</taxon>
        <taxon>Embryophyta</taxon>
        <taxon>Tracheophyta</taxon>
        <taxon>Spermatophyta</taxon>
        <taxon>Magnoliopsida</taxon>
        <taxon>eudicotyledons</taxon>
        <taxon>Gunneridae</taxon>
        <taxon>Pentapetalae</taxon>
        <taxon>rosids</taxon>
        <taxon>malvids</taxon>
        <taxon>Brassicales</taxon>
        <taxon>Brassicaceae</taxon>
        <taxon>Camelineae</taxon>
        <taxon>Arabidopsis</taxon>
    </lineage>
</organism>